<protein>
    <submittedName>
        <fullName evidence="1">Uncharacterized protein</fullName>
    </submittedName>
</protein>
<dbReference type="GeneTree" id="ENSGT01140000285569"/>
<dbReference type="Ensembl" id="ENSBMST00010005298.1">
    <property type="protein sequence ID" value="ENSBMSP00010004819.1"/>
    <property type="gene ID" value="ENSBMSG00010003550.1"/>
</dbReference>
<accession>A0A8C0CDH8</accession>
<proteinExistence type="predicted"/>
<sequence length="106" mass="12260">LEIKESIGPIIHTRNNGLNTFRYRENYNRGYFHLLKRDLGARPQNGVYGITNYISTESHFVSVGIQTSFRTGNTTGTDQNCLGFRRRCSKYAIYNILQAEIYWVSC</sequence>
<name>A0A8C0CDH8_BALMU</name>
<reference evidence="1" key="1">
    <citation type="submission" date="2023-09" db="UniProtKB">
        <authorList>
            <consortium name="Ensembl"/>
        </authorList>
    </citation>
    <scope>IDENTIFICATION</scope>
</reference>
<evidence type="ECO:0000313" key="1">
    <source>
        <dbReference type="Ensembl" id="ENSBMSP00010004819.1"/>
    </source>
</evidence>
<organism evidence="1">
    <name type="scientific">Balaenoptera musculus</name>
    <name type="common">Blue whale</name>
    <dbReference type="NCBI Taxonomy" id="9771"/>
    <lineage>
        <taxon>Eukaryota</taxon>
        <taxon>Metazoa</taxon>
        <taxon>Chordata</taxon>
        <taxon>Craniata</taxon>
        <taxon>Vertebrata</taxon>
        <taxon>Euteleostomi</taxon>
        <taxon>Mammalia</taxon>
        <taxon>Eutheria</taxon>
        <taxon>Laurasiatheria</taxon>
        <taxon>Artiodactyla</taxon>
        <taxon>Whippomorpha</taxon>
        <taxon>Cetacea</taxon>
        <taxon>Mysticeti</taxon>
        <taxon>Balaenopteridae</taxon>
        <taxon>Balaenoptera</taxon>
    </lineage>
</organism>
<dbReference type="AlphaFoldDB" id="A0A8C0CDH8"/>